<name>A0A4D7C6N9_9SPHN</name>
<gene>
    <name evidence="2" type="ORF">E6W36_08410</name>
</gene>
<accession>A0A4D7C6N9</accession>
<dbReference type="SUPFAM" id="SSF51735">
    <property type="entry name" value="NAD(P)-binding Rossmann-fold domains"/>
    <property type="match status" value="1"/>
</dbReference>
<dbReference type="Proteomes" id="UP000298714">
    <property type="component" value="Chromosome"/>
</dbReference>
<dbReference type="RefSeq" id="WP_222872352.1">
    <property type="nucleotide sequence ID" value="NZ_CP039704.1"/>
</dbReference>
<dbReference type="InterPro" id="IPR001509">
    <property type="entry name" value="Epimerase_deHydtase"/>
</dbReference>
<dbReference type="KEGG" id="hgn:E6W36_08410"/>
<dbReference type="InterPro" id="IPR051783">
    <property type="entry name" value="NAD(P)-dependent_oxidoreduct"/>
</dbReference>
<dbReference type="Gene3D" id="3.40.50.720">
    <property type="entry name" value="NAD(P)-binding Rossmann-like Domain"/>
    <property type="match status" value="1"/>
</dbReference>
<dbReference type="Pfam" id="PF01370">
    <property type="entry name" value="Epimerase"/>
    <property type="match status" value="1"/>
</dbReference>
<dbReference type="GO" id="GO:0005737">
    <property type="term" value="C:cytoplasm"/>
    <property type="evidence" value="ECO:0007669"/>
    <property type="project" value="TreeGrafter"/>
</dbReference>
<dbReference type="AlphaFoldDB" id="A0A4D7C6N9"/>
<dbReference type="PANTHER" id="PTHR48079:SF6">
    <property type="entry name" value="NAD(P)-BINDING DOMAIN-CONTAINING PROTEIN-RELATED"/>
    <property type="match status" value="1"/>
</dbReference>
<keyword evidence="3" id="KW-1185">Reference proteome</keyword>
<dbReference type="GO" id="GO:0004029">
    <property type="term" value="F:aldehyde dehydrogenase (NAD+) activity"/>
    <property type="evidence" value="ECO:0007669"/>
    <property type="project" value="TreeGrafter"/>
</dbReference>
<evidence type="ECO:0000313" key="3">
    <source>
        <dbReference type="Proteomes" id="UP000298714"/>
    </source>
</evidence>
<dbReference type="EMBL" id="CP039704">
    <property type="protein sequence ID" value="QCI79550.1"/>
    <property type="molecule type" value="Genomic_DNA"/>
</dbReference>
<dbReference type="InterPro" id="IPR036291">
    <property type="entry name" value="NAD(P)-bd_dom_sf"/>
</dbReference>
<evidence type="ECO:0000259" key="1">
    <source>
        <dbReference type="Pfam" id="PF01370"/>
    </source>
</evidence>
<proteinExistence type="predicted"/>
<sequence>MILVTGASGFMGRHIVAALHARGKAVRALDILPWPECPVPLIRGDITDNQVLQRAVQGVRAVIHLAAISNLWTRNRRDHDTVNAYPTGRLAAWARAVGAERFVYISSYATLLSADTPDPVTEAQDPPLDALAGSYPRAKRGGEALAARERAANFQVTTLLPAMPLGPGDISMTAPTRLVRDLAARRLPALLETRLNMIDVRDLAQAVITALDHPQPAHRYILGGHEVMLSQFAALIDPERQLPRVPYPLAYFTAMIEEGLVARLTGRPPAAPSPA</sequence>
<dbReference type="PANTHER" id="PTHR48079">
    <property type="entry name" value="PROTEIN YEEZ"/>
    <property type="match status" value="1"/>
</dbReference>
<feature type="domain" description="NAD-dependent epimerase/dehydratase" evidence="1">
    <location>
        <begin position="2"/>
        <end position="220"/>
    </location>
</feature>
<protein>
    <submittedName>
        <fullName evidence="2">NAD-dependent epimerase/dehydratase family protein</fullName>
    </submittedName>
</protein>
<reference evidence="3" key="1">
    <citation type="submission" date="2019-04" db="EMBL/GenBank/DDBJ databases">
        <title>Complete genome sequence of Sphingomonas sp. W1-2-3.</title>
        <authorList>
            <person name="Im W.T."/>
        </authorList>
    </citation>
    <scope>NUCLEOTIDE SEQUENCE [LARGE SCALE GENOMIC DNA]</scope>
    <source>
        <strain evidence="3">W1-2-3</strain>
    </source>
</reference>
<evidence type="ECO:0000313" key="2">
    <source>
        <dbReference type="EMBL" id="QCI79550.1"/>
    </source>
</evidence>
<organism evidence="2 3">
    <name type="scientific">Hankyongella ginsenosidimutans</name>
    <dbReference type="NCBI Taxonomy" id="1763828"/>
    <lineage>
        <taxon>Bacteria</taxon>
        <taxon>Pseudomonadati</taxon>
        <taxon>Pseudomonadota</taxon>
        <taxon>Alphaproteobacteria</taxon>
        <taxon>Sphingomonadales</taxon>
        <taxon>Sphingomonadaceae</taxon>
        <taxon>Hankyongella</taxon>
    </lineage>
</organism>